<dbReference type="SUPFAM" id="SSF74788">
    <property type="entry name" value="Cullin repeat-like"/>
    <property type="match status" value="1"/>
</dbReference>
<dbReference type="RefSeq" id="XP_028879811.1">
    <property type="nucleotide sequence ID" value="XM_029028958.1"/>
</dbReference>
<dbReference type="InterPro" id="IPR019559">
    <property type="entry name" value="Cullin_neddylation_domain"/>
</dbReference>
<dbReference type="Proteomes" id="UP000192257">
    <property type="component" value="Unassembled WGS sequence"/>
</dbReference>
<dbReference type="Gene3D" id="3.30.230.130">
    <property type="entry name" value="Cullin, Chain C, Domain 2"/>
    <property type="match status" value="1"/>
</dbReference>
<dbReference type="SUPFAM" id="SSF75632">
    <property type="entry name" value="Cullin homology domain"/>
    <property type="match status" value="1"/>
</dbReference>
<evidence type="ECO:0000259" key="5">
    <source>
        <dbReference type="PROSITE" id="PS50069"/>
    </source>
</evidence>
<comment type="caution">
    <text evidence="6">The sequence shown here is derived from an EMBL/GenBank/DDBJ whole genome shotgun (WGS) entry which is preliminary data.</text>
</comment>
<dbReference type="InterPro" id="IPR036390">
    <property type="entry name" value="WH_DNA-bd_sf"/>
</dbReference>
<feature type="compositionally biased region" description="Low complexity" evidence="4">
    <location>
        <begin position="510"/>
        <end position="519"/>
    </location>
</feature>
<dbReference type="InterPro" id="IPR036317">
    <property type="entry name" value="Cullin_homology_sf"/>
</dbReference>
<dbReference type="SUPFAM" id="SSF46785">
    <property type="entry name" value="Winged helix' DNA-binding domain"/>
    <property type="match status" value="1"/>
</dbReference>
<organism evidence="6 7">
    <name type="scientific">Trypanosoma theileri</name>
    <dbReference type="NCBI Taxonomy" id="67003"/>
    <lineage>
        <taxon>Eukaryota</taxon>
        <taxon>Discoba</taxon>
        <taxon>Euglenozoa</taxon>
        <taxon>Kinetoplastea</taxon>
        <taxon>Metakinetoplastina</taxon>
        <taxon>Trypanosomatida</taxon>
        <taxon>Trypanosomatidae</taxon>
        <taxon>Trypanosoma</taxon>
    </lineage>
</organism>
<accession>A0A1X0NLZ9</accession>
<evidence type="ECO:0000256" key="3">
    <source>
        <dbReference type="RuleBase" id="RU003829"/>
    </source>
</evidence>
<gene>
    <name evidence="6" type="ORF">TM35_000332020</name>
</gene>
<name>A0A1X0NLZ9_9TRYP</name>
<feature type="compositionally biased region" description="Polar residues" evidence="4">
    <location>
        <begin position="520"/>
        <end position="535"/>
    </location>
</feature>
<evidence type="ECO:0000256" key="4">
    <source>
        <dbReference type="SAM" id="MobiDB-lite"/>
    </source>
</evidence>
<dbReference type="InterPro" id="IPR016159">
    <property type="entry name" value="Cullin_repeat-like_dom_sf"/>
</dbReference>
<dbReference type="Pfam" id="PF10557">
    <property type="entry name" value="Cullin_Nedd8"/>
    <property type="match status" value="1"/>
</dbReference>
<dbReference type="OrthoDB" id="27073at2759"/>
<dbReference type="VEuPathDB" id="TriTrypDB:TM35_000332020"/>
<dbReference type="STRING" id="67003.A0A1X0NLZ9"/>
<proteinExistence type="inferred from homology"/>
<protein>
    <recommendedName>
        <fullName evidence="5">Cullin family profile domain-containing protein</fullName>
    </recommendedName>
</protein>
<dbReference type="PROSITE" id="PS50069">
    <property type="entry name" value="CULLIN_2"/>
    <property type="match status" value="1"/>
</dbReference>
<dbReference type="InterPro" id="IPR016158">
    <property type="entry name" value="Cullin_homology"/>
</dbReference>
<dbReference type="Pfam" id="PF26557">
    <property type="entry name" value="Cullin_AB"/>
    <property type="match status" value="1"/>
</dbReference>
<dbReference type="InterPro" id="IPR001373">
    <property type="entry name" value="Cullin_N"/>
</dbReference>
<feature type="region of interest" description="Disordered" evidence="4">
    <location>
        <begin position="497"/>
        <end position="547"/>
    </location>
</feature>
<evidence type="ECO:0000256" key="1">
    <source>
        <dbReference type="ARBA" id="ARBA00006019"/>
    </source>
</evidence>
<dbReference type="InterPro" id="IPR045093">
    <property type="entry name" value="Cullin"/>
</dbReference>
<reference evidence="6 7" key="1">
    <citation type="submission" date="2017-03" db="EMBL/GenBank/DDBJ databases">
        <title>An alternative strategy for trypanosome survival in the mammalian bloodstream revealed through genome and transcriptome analysis of the ubiquitous bovine parasite Trypanosoma (Megatrypanum) theileri.</title>
        <authorList>
            <person name="Kelly S."/>
            <person name="Ivens A."/>
            <person name="Mott A."/>
            <person name="O'Neill E."/>
            <person name="Emms D."/>
            <person name="Macleod O."/>
            <person name="Voorheis P."/>
            <person name="Matthews J."/>
            <person name="Matthews K."/>
            <person name="Carrington M."/>
        </authorList>
    </citation>
    <scope>NUCLEOTIDE SEQUENCE [LARGE SCALE GENOMIC DNA]</scope>
    <source>
        <strain evidence="6">Edinburgh</strain>
    </source>
</reference>
<feature type="domain" description="Cullin family profile" evidence="5">
    <location>
        <begin position="477"/>
        <end position="827"/>
    </location>
</feature>
<feature type="compositionally biased region" description="Acidic residues" evidence="4">
    <location>
        <begin position="687"/>
        <end position="708"/>
    </location>
</feature>
<dbReference type="Pfam" id="PF00888">
    <property type="entry name" value="Cullin"/>
    <property type="match status" value="1"/>
</dbReference>
<evidence type="ECO:0000256" key="2">
    <source>
        <dbReference type="PROSITE-ProRule" id="PRU00330"/>
    </source>
</evidence>
<evidence type="ECO:0000313" key="7">
    <source>
        <dbReference type="Proteomes" id="UP000192257"/>
    </source>
</evidence>
<dbReference type="EMBL" id="NBCO01000033">
    <property type="protein sequence ID" value="ORC85745.1"/>
    <property type="molecule type" value="Genomic_DNA"/>
</dbReference>
<sequence length="989" mass="112316">MATRTLYDWQPTIVNSSEELVHAKPPVTVHLLDHDPARHQQACNRVREEAWRTAVHMLDVVLTRAAARTEAVTAITTPPFDESFSLLMPLISFISSSSKRMTSSSSSSSSLHSPPVYIQNHGYSADATCRSVRTLVELGKASDLFDKLQECLKRYVDHIIQIVASASDSISVSTSDDSTDVKRELITFLHLAHAWGHYRLTVLELQEVWVFLDRWYIHRARAVRSIEGLAIELLKEAILQHPWLLQRAQVGYLEYLRQDFVHTSETRREMCLFTNLCLCIQVYFLRLEPEIINVASQFYTSVVHHMWEENITATVFYPQVERYLAEERERVQAGCIAEASLPRLEEAAQTSLLVEHGVGFLERDFAQLVQTSNYTCFSLAWKLLAMGKYVRLGKQCGAVFRQYMLREGAAIMRQLTSTSTTTIRRVEGEEYNAVKSMIALMCRGECVIEKGFAEDSVFFSVQLRDALAEALQENQTEFAEQLARYLDWTIRECENVPSANNNNDEEKSSHVITTSSSSHLTGNANTHSTLTSQLPTQTVSSSSAGVSSVGDTGSYDTRLKYIGRIYSLFPSKEIFESFYWVDLARRLLHYQRTPRIDIEESFIQCLKETCGADTSKFEGMINDVKTSLVLNERYQSWATERIAGEPQPWPPRMEIDNEEEEAAEVENEKAKQQQQMDRKRKRRNDNTEEEEEKEKEENDENEERDDEESAAILTTALASVDVKLHILTDNHWPKQTPLEIKLPQPLRALTRDVQNFYRHCFSDRRLIWQHQLSSAVVKCALGKVRRQLTGTLLQAAILLALQELIERGGQGQTSSVTVGVLCERLALDISLPDVVSSLLGLCHPKFRLVLRESANTNSSQENTSIVPPLAAEDRLQFNEDFSMSNMRCRIPLYGLRQRGGDTGTGADGLDNGPRRSADAVMADRSHVIEAAIVRFMKENHRVSHEDLFTTIPTLVRFTVAMPVMKKVVERLIERGFLERSGGTTYTYLS</sequence>
<dbReference type="GO" id="GO:0031625">
    <property type="term" value="F:ubiquitin protein ligase binding"/>
    <property type="evidence" value="ECO:0007669"/>
    <property type="project" value="InterPro"/>
</dbReference>
<dbReference type="SMART" id="SM00884">
    <property type="entry name" value="Cullin_Nedd8"/>
    <property type="match status" value="1"/>
</dbReference>
<dbReference type="AlphaFoldDB" id="A0A1X0NLZ9"/>
<dbReference type="Gene3D" id="1.20.1310.10">
    <property type="entry name" value="Cullin Repeats"/>
    <property type="match status" value="2"/>
</dbReference>
<keyword evidence="7" id="KW-1185">Reference proteome</keyword>
<dbReference type="PANTHER" id="PTHR11932">
    <property type="entry name" value="CULLIN"/>
    <property type="match status" value="1"/>
</dbReference>
<dbReference type="GO" id="GO:0006511">
    <property type="term" value="P:ubiquitin-dependent protein catabolic process"/>
    <property type="evidence" value="ECO:0007669"/>
    <property type="project" value="InterPro"/>
</dbReference>
<dbReference type="InterPro" id="IPR059120">
    <property type="entry name" value="Cullin-like_AB"/>
</dbReference>
<evidence type="ECO:0000313" key="6">
    <source>
        <dbReference type="EMBL" id="ORC85745.1"/>
    </source>
</evidence>
<comment type="similarity">
    <text evidence="1 2 3">Belongs to the cullin family.</text>
</comment>
<dbReference type="Gene3D" id="1.10.10.10">
    <property type="entry name" value="Winged helix-like DNA-binding domain superfamily/Winged helix DNA-binding domain"/>
    <property type="match status" value="1"/>
</dbReference>
<feature type="region of interest" description="Disordered" evidence="4">
    <location>
        <begin position="658"/>
        <end position="708"/>
    </location>
</feature>
<feature type="compositionally biased region" description="Low complexity" evidence="4">
    <location>
        <begin position="536"/>
        <end position="547"/>
    </location>
</feature>
<dbReference type="InterPro" id="IPR036388">
    <property type="entry name" value="WH-like_DNA-bd_sf"/>
</dbReference>
<dbReference type="GeneID" id="39988738"/>
<dbReference type="SMART" id="SM00182">
    <property type="entry name" value="CULLIN"/>
    <property type="match status" value="1"/>
</dbReference>